<dbReference type="NCBIfam" id="TIGR00254">
    <property type="entry name" value="GGDEF"/>
    <property type="match status" value="1"/>
</dbReference>
<dbReference type="SMART" id="SM00267">
    <property type="entry name" value="GGDEF"/>
    <property type="match status" value="1"/>
</dbReference>
<dbReference type="SMART" id="SM00028">
    <property type="entry name" value="TPR"/>
    <property type="match status" value="4"/>
</dbReference>
<gene>
    <name evidence="3" type="ORF">GKC30_13315</name>
</gene>
<keyword evidence="1" id="KW-0802">TPR repeat</keyword>
<dbReference type="InterPro" id="IPR011990">
    <property type="entry name" value="TPR-like_helical_dom_sf"/>
</dbReference>
<evidence type="ECO:0000256" key="1">
    <source>
        <dbReference type="PROSITE-ProRule" id="PRU00339"/>
    </source>
</evidence>
<evidence type="ECO:0000313" key="3">
    <source>
        <dbReference type="EMBL" id="MUM78613.1"/>
    </source>
</evidence>
<evidence type="ECO:0000259" key="2">
    <source>
        <dbReference type="PROSITE" id="PS50887"/>
    </source>
</evidence>
<accession>A0A7K1KR94</accession>
<dbReference type="InterPro" id="IPR000160">
    <property type="entry name" value="GGDEF_dom"/>
</dbReference>
<dbReference type="Pfam" id="PF00990">
    <property type="entry name" value="GGDEF"/>
    <property type="match status" value="1"/>
</dbReference>
<sequence>MRTIKDIFADGSLSFTPSELIDFEHAIKDCIAEFLPFGSYSLFFPREPVDPLPEPEFRREDGELILPLIFQGRLICHFIAKGVRLKAPSSSLRYLVALASSVLEKIALFRKSVTDQLTGLYTRDHFVAELEKAVDRVQGCLATGTCRAGAASRNGEAVAVQRGRAGAVPACEAEQAFSGTLGVLYVDLDNFLWVNERYGFLTGDDIVAEVGRLLDLVCPKYTTVARLANDKFAVLVPDAKPRACFQLSEVIRSGIAKLSFVDDITNDIITITASVGFVNYPQGLEGGQFRRPVAEQARMLVRKARKAVSVAKDLGRNRVFGYADILDKGGRVLDTLPMNRVGVSLGESSGARVGQRFLVRAPKASQGGADSVQGGGYHPALVKAEVVLAEVHADSSVAEILHLGDAGVAIRPGDQLKLVSGDEPGFADSQGGAPGAPHKDASTRLMGYGHFVSALASARLGPETFGLSLVRVLDQPVDTGEGYQEAMDRMMTQVAALARGGFGDDALGGRYGLGGMVFFQEGTDGPTLRARSLEIVRLAADSLGISVAIGSACYPFLNFDRADILENCRKALEHALLLPEPRVAVFDSISLNLSADRRFMAGDIYGAVEEFKLALLDDENNLLARNSLGICYAQLGRFEEARRQFEQVAAINGKDVLALYNLGWANHRLGDLKKAEQAYRQCIKADPGHVYALMRLGSLCEGAGHLKKAANHYRKAAAQPGGERMVLRPLARVAYRQGDLDATREYLHLALNADHNDHQAMHMLARLYLDQGEDPRIAEVLARQSAALSPERSAYWDTLVEALEAQGKVEEAVKVAARAG</sequence>
<dbReference type="Gene3D" id="1.25.40.10">
    <property type="entry name" value="Tetratricopeptide repeat domain"/>
    <property type="match status" value="1"/>
</dbReference>
<protein>
    <submittedName>
        <fullName evidence="3">Diguanylate cyclase</fullName>
    </submittedName>
</protein>
<dbReference type="RefSeq" id="WP_155935460.1">
    <property type="nucleotide sequence ID" value="NZ_WODC01000010.1"/>
</dbReference>
<name>A0A7K1KR94_9BACT</name>
<dbReference type="EMBL" id="WODC01000010">
    <property type="protein sequence ID" value="MUM78613.1"/>
    <property type="molecule type" value="Genomic_DNA"/>
</dbReference>
<dbReference type="PANTHER" id="PTHR44757">
    <property type="entry name" value="DIGUANYLATE CYCLASE DGCP"/>
    <property type="match status" value="1"/>
</dbReference>
<dbReference type="InterPro" id="IPR029787">
    <property type="entry name" value="Nucleotide_cyclase"/>
</dbReference>
<dbReference type="InterPro" id="IPR043128">
    <property type="entry name" value="Rev_trsase/Diguanyl_cyclase"/>
</dbReference>
<comment type="caution">
    <text evidence="3">The sequence shown here is derived from an EMBL/GenBank/DDBJ whole genome shotgun (WGS) entry which is preliminary data.</text>
</comment>
<reference evidence="3 4" key="1">
    <citation type="submission" date="2019-11" db="EMBL/GenBank/DDBJ databases">
        <title>Pseudodesulfovibrio alkaliphilus, sp. nov., an alkaliphilic sulfate-reducing bacteria from mud volcano of Taman peninsula, Russia.</title>
        <authorList>
            <person name="Frolova A."/>
            <person name="Merkel A.Y."/>
            <person name="Slobodkin A.I."/>
        </authorList>
    </citation>
    <scope>NUCLEOTIDE SEQUENCE [LARGE SCALE GENOMIC DNA]</scope>
    <source>
        <strain evidence="3 4">F-1</strain>
    </source>
</reference>
<dbReference type="SUPFAM" id="SSF48452">
    <property type="entry name" value="TPR-like"/>
    <property type="match status" value="1"/>
</dbReference>
<dbReference type="InterPro" id="IPR019734">
    <property type="entry name" value="TPR_rpt"/>
</dbReference>
<feature type="repeat" description="TPR" evidence="1">
    <location>
        <begin position="622"/>
        <end position="655"/>
    </location>
</feature>
<organism evidence="3 4">
    <name type="scientific">Pseudodesulfovibrio alkaliphilus</name>
    <dbReference type="NCBI Taxonomy" id="2661613"/>
    <lineage>
        <taxon>Bacteria</taxon>
        <taxon>Pseudomonadati</taxon>
        <taxon>Thermodesulfobacteriota</taxon>
        <taxon>Desulfovibrionia</taxon>
        <taxon>Desulfovibrionales</taxon>
        <taxon>Desulfovibrionaceae</taxon>
    </lineage>
</organism>
<dbReference type="Pfam" id="PF13432">
    <property type="entry name" value="TPR_16"/>
    <property type="match status" value="1"/>
</dbReference>
<dbReference type="SUPFAM" id="SSF55073">
    <property type="entry name" value="Nucleotide cyclase"/>
    <property type="match status" value="1"/>
</dbReference>
<dbReference type="Proteomes" id="UP000461162">
    <property type="component" value="Unassembled WGS sequence"/>
</dbReference>
<dbReference type="CDD" id="cd01949">
    <property type="entry name" value="GGDEF"/>
    <property type="match status" value="1"/>
</dbReference>
<feature type="domain" description="GGDEF" evidence="2">
    <location>
        <begin position="179"/>
        <end position="324"/>
    </location>
</feature>
<dbReference type="PROSITE" id="PS50887">
    <property type="entry name" value="GGDEF"/>
    <property type="match status" value="1"/>
</dbReference>
<dbReference type="AlphaFoldDB" id="A0A7K1KR94"/>
<dbReference type="PROSITE" id="PS50005">
    <property type="entry name" value="TPR"/>
    <property type="match status" value="2"/>
</dbReference>
<evidence type="ECO:0000313" key="4">
    <source>
        <dbReference type="Proteomes" id="UP000461162"/>
    </source>
</evidence>
<dbReference type="Gene3D" id="3.30.70.270">
    <property type="match status" value="1"/>
</dbReference>
<proteinExistence type="predicted"/>
<dbReference type="PANTHER" id="PTHR44757:SF2">
    <property type="entry name" value="BIOFILM ARCHITECTURE MAINTENANCE PROTEIN MBAA"/>
    <property type="match status" value="1"/>
</dbReference>
<dbReference type="InterPro" id="IPR052155">
    <property type="entry name" value="Biofilm_reg_signaling"/>
</dbReference>
<keyword evidence="4" id="KW-1185">Reference proteome</keyword>
<feature type="repeat" description="TPR" evidence="1">
    <location>
        <begin position="656"/>
        <end position="689"/>
    </location>
</feature>